<dbReference type="PANTHER" id="PTHR10151:SF120">
    <property type="entry name" value="BIS(5'-ADENOSYL)-TRIPHOSPHATASE"/>
    <property type="match status" value="1"/>
</dbReference>
<evidence type="ECO:0000313" key="2">
    <source>
        <dbReference type="Proteomes" id="UP001138997"/>
    </source>
</evidence>
<comment type="caution">
    <text evidence="1">The sequence shown here is derived from an EMBL/GenBank/DDBJ whole genome shotgun (WGS) entry which is preliminary data.</text>
</comment>
<dbReference type="GO" id="GO:0016787">
    <property type="term" value="F:hydrolase activity"/>
    <property type="evidence" value="ECO:0007669"/>
    <property type="project" value="UniProtKB-ARBA"/>
</dbReference>
<reference evidence="1" key="1">
    <citation type="submission" date="2021-11" db="EMBL/GenBank/DDBJ databases">
        <title>Streptomyces corallinus and Kineosporia corallina sp. nov., two new coral-derived marine actinobacteria.</title>
        <authorList>
            <person name="Buangrab K."/>
            <person name="Sutthacheep M."/>
            <person name="Yeemin T."/>
            <person name="Harunari E."/>
            <person name="Igarashi Y."/>
            <person name="Sripreechasak P."/>
            <person name="Kanchanasin P."/>
            <person name="Tanasupawat S."/>
            <person name="Phongsopitanun W."/>
        </authorList>
    </citation>
    <scope>NUCLEOTIDE SEQUENCE</scope>
    <source>
        <strain evidence="1">JCM 31032</strain>
    </source>
</reference>
<dbReference type="SUPFAM" id="SSF53649">
    <property type="entry name" value="Alkaline phosphatase-like"/>
    <property type="match status" value="2"/>
</dbReference>
<evidence type="ECO:0000313" key="1">
    <source>
        <dbReference type="EMBL" id="MCD5313638.1"/>
    </source>
</evidence>
<dbReference type="AlphaFoldDB" id="A0A9X1NIC0"/>
<dbReference type="Pfam" id="PF01663">
    <property type="entry name" value="Phosphodiest"/>
    <property type="match status" value="1"/>
</dbReference>
<dbReference type="InterPro" id="IPR017850">
    <property type="entry name" value="Alkaline_phosphatase_core_sf"/>
</dbReference>
<dbReference type="Gene3D" id="3.40.720.10">
    <property type="entry name" value="Alkaline Phosphatase, subunit A"/>
    <property type="match status" value="2"/>
</dbReference>
<organism evidence="1 2">
    <name type="scientific">Kineosporia babensis</name>
    <dbReference type="NCBI Taxonomy" id="499548"/>
    <lineage>
        <taxon>Bacteria</taxon>
        <taxon>Bacillati</taxon>
        <taxon>Actinomycetota</taxon>
        <taxon>Actinomycetes</taxon>
        <taxon>Kineosporiales</taxon>
        <taxon>Kineosporiaceae</taxon>
        <taxon>Kineosporia</taxon>
    </lineage>
</organism>
<gene>
    <name evidence="1" type="ORF">LR394_22260</name>
</gene>
<dbReference type="RefSeq" id="WP_231445020.1">
    <property type="nucleotide sequence ID" value="NZ_JAJOMB010000012.1"/>
</dbReference>
<dbReference type="PANTHER" id="PTHR10151">
    <property type="entry name" value="ECTONUCLEOTIDE PYROPHOSPHATASE/PHOSPHODIESTERASE"/>
    <property type="match status" value="1"/>
</dbReference>
<protein>
    <submittedName>
        <fullName evidence="1">Alkaline phosphatase family protein</fullName>
    </submittedName>
</protein>
<accession>A0A9X1NIC0</accession>
<dbReference type="EMBL" id="JAJOMB010000012">
    <property type="protein sequence ID" value="MCD5313638.1"/>
    <property type="molecule type" value="Genomic_DNA"/>
</dbReference>
<keyword evidence="2" id="KW-1185">Reference proteome</keyword>
<name>A0A9X1NIC0_9ACTN</name>
<proteinExistence type="predicted"/>
<dbReference type="InterPro" id="IPR002591">
    <property type="entry name" value="Phosphodiest/P_Trfase"/>
</dbReference>
<sequence length="481" mass="51290">MSRHAVAVAIAEALTAPEFAAIVDLVAYPVENADGQRAVTVHGQHGVVRLHPDERHEVIAGSDPVANTDPLAFLPYDQECADPSPENRRNAYPEPARRLLSFFADADRSPDVVIVHTPSHYFPDTGGHRGEHGSLDVIQSRAPFLLSGAGVAKRGPIEGYARMVDVTPTLLSLAGVPVPDGLDGAAWVVDGTPGRYVVGLLWDGAHCSDLLELAASGELPNVAALLSDGLALTGGAVAEFPSVTLANHTSALTGVGPGRHGILGNVFYDRARGEQINANDESTWHRSAEWLRPEVATVFEMLGARSICVNEAVDRGATWSTMQVIRSLDGGVSNLLPPAEHSAYLGNPEHLADRYFRWATQVDDAGLEQVLGEWADPSGLPDLTWWASVITDAGHHAGGPRSPIARDSLRDADRRLGGFLARLDSLGLREEVTFLLTADHGFETADESVTGSWAPALADVCGQLGVTYRDEGPGFVYLNAR</sequence>
<dbReference type="Proteomes" id="UP001138997">
    <property type="component" value="Unassembled WGS sequence"/>
</dbReference>